<dbReference type="PANTHER" id="PTHR34975:SF2">
    <property type="entry name" value="SPORE GERMINATION PROTEIN A2"/>
    <property type="match status" value="1"/>
</dbReference>
<comment type="caution">
    <text evidence="9">The sequence shown here is derived from an EMBL/GenBank/DDBJ whole genome shotgun (WGS) entry which is preliminary data.</text>
</comment>
<dbReference type="Proteomes" id="UP001518925">
    <property type="component" value="Unassembled WGS sequence"/>
</dbReference>
<evidence type="ECO:0000256" key="4">
    <source>
        <dbReference type="ARBA" id="ARBA00022544"/>
    </source>
</evidence>
<keyword evidence="3" id="KW-0813">Transport</keyword>
<evidence type="ECO:0000256" key="5">
    <source>
        <dbReference type="ARBA" id="ARBA00022692"/>
    </source>
</evidence>
<evidence type="ECO:0000313" key="10">
    <source>
        <dbReference type="Proteomes" id="UP001518925"/>
    </source>
</evidence>
<evidence type="ECO:0000256" key="1">
    <source>
        <dbReference type="ARBA" id="ARBA00004141"/>
    </source>
</evidence>
<feature type="transmembrane region" description="Helical" evidence="8">
    <location>
        <begin position="118"/>
        <end position="135"/>
    </location>
</feature>
<protein>
    <submittedName>
        <fullName evidence="9">Endospore germination permease</fullName>
    </submittedName>
</protein>
<keyword evidence="6 8" id="KW-1133">Transmembrane helix</keyword>
<evidence type="ECO:0000313" key="9">
    <source>
        <dbReference type="EMBL" id="MBM6619373.1"/>
    </source>
</evidence>
<organism evidence="9 10">
    <name type="scientific">Bacillus suaedaesalsae</name>
    <dbReference type="NCBI Taxonomy" id="2810349"/>
    <lineage>
        <taxon>Bacteria</taxon>
        <taxon>Bacillati</taxon>
        <taxon>Bacillota</taxon>
        <taxon>Bacilli</taxon>
        <taxon>Bacillales</taxon>
        <taxon>Bacillaceae</taxon>
        <taxon>Bacillus</taxon>
    </lineage>
</organism>
<proteinExistence type="inferred from homology"/>
<evidence type="ECO:0000256" key="2">
    <source>
        <dbReference type="ARBA" id="ARBA00007998"/>
    </source>
</evidence>
<feature type="transmembrane region" description="Helical" evidence="8">
    <location>
        <begin position="80"/>
        <end position="98"/>
    </location>
</feature>
<comment type="subcellular location">
    <subcellularLocation>
        <location evidence="1">Membrane</location>
        <topology evidence="1">Multi-pass membrane protein</topology>
    </subcellularLocation>
</comment>
<comment type="similarity">
    <text evidence="2">Belongs to the amino acid-polyamine-organocation (APC) superfamily. Spore germination protein (SGP) (TC 2.A.3.9) family.</text>
</comment>
<evidence type="ECO:0000256" key="8">
    <source>
        <dbReference type="SAM" id="Phobius"/>
    </source>
</evidence>
<dbReference type="InterPro" id="IPR004761">
    <property type="entry name" value="Spore_GerAB"/>
</dbReference>
<dbReference type="Pfam" id="PF03845">
    <property type="entry name" value="Spore_permease"/>
    <property type="match status" value="1"/>
</dbReference>
<feature type="transmembrane region" description="Helical" evidence="8">
    <location>
        <begin position="272"/>
        <end position="293"/>
    </location>
</feature>
<gene>
    <name evidence="9" type="ORF">JR050_17060</name>
</gene>
<keyword evidence="10" id="KW-1185">Reference proteome</keyword>
<evidence type="ECO:0000256" key="7">
    <source>
        <dbReference type="ARBA" id="ARBA00023136"/>
    </source>
</evidence>
<feature type="transmembrane region" description="Helical" evidence="8">
    <location>
        <begin position="184"/>
        <end position="207"/>
    </location>
</feature>
<evidence type="ECO:0000256" key="3">
    <source>
        <dbReference type="ARBA" id="ARBA00022448"/>
    </source>
</evidence>
<accession>A0ABS2DLM0</accession>
<feature type="transmembrane region" description="Helical" evidence="8">
    <location>
        <begin position="305"/>
        <end position="324"/>
    </location>
</feature>
<dbReference type="NCBIfam" id="TIGR00912">
    <property type="entry name" value="2A0309"/>
    <property type="match status" value="1"/>
</dbReference>
<dbReference type="PANTHER" id="PTHR34975">
    <property type="entry name" value="SPORE GERMINATION PROTEIN A2"/>
    <property type="match status" value="1"/>
</dbReference>
<reference evidence="9 10" key="1">
    <citation type="submission" date="2021-02" db="EMBL/GenBank/DDBJ databases">
        <title>Bacillus sp. RD4P76, an endophyte from a halophyte.</title>
        <authorList>
            <person name="Sun J.-Q."/>
        </authorList>
    </citation>
    <scope>NUCLEOTIDE SEQUENCE [LARGE SCALE GENOMIC DNA]</scope>
    <source>
        <strain evidence="9 10">RD4P76</strain>
    </source>
</reference>
<keyword evidence="4" id="KW-0309">Germination</keyword>
<feature type="transmembrane region" description="Helical" evidence="8">
    <location>
        <begin position="12"/>
        <end position="33"/>
    </location>
</feature>
<feature type="transmembrane region" description="Helical" evidence="8">
    <location>
        <begin position="344"/>
        <end position="360"/>
    </location>
</feature>
<feature type="transmembrane region" description="Helical" evidence="8">
    <location>
        <begin position="219"/>
        <end position="244"/>
    </location>
</feature>
<keyword evidence="7 8" id="KW-0472">Membrane</keyword>
<name>A0ABS2DLM0_9BACI</name>
<evidence type="ECO:0000256" key="6">
    <source>
        <dbReference type="ARBA" id="ARBA00022989"/>
    </source>
</evidence>
<feature type="transmembrane region" description="Helical" evidence="8">
    <location>
        <begin position="147"/>
        <end position="164"/>
    </location>
</feature>
<keyword evidence="5 8" id="KW-0812">Transmembrane</keyword>
<sequence length="378" mass="42343">MVVKLTEKLSLWQLFILIFIFEMGSAIIVGIGNEAKQDAWIAIAVATSIGVGLVVFYYTLVSRVKDKNLFQIMEVALGKWLAKVLAFLYVVYFFYIASRVLRDFCELLTSSILPKTPIEVTSIIMMCMITYVLYLGIEVLGRTSEIFLPYVIIFIIGIGIGILLSSELHMENLLPIMPEGIGPVVSAVFPSLLTFPFGELIVFTVIFPYVSNPKYIRRVSIISVVAAGGLLVYASIVQIATLGFEMKNRSTFPLLSVAREISLLDFLERVDLLIVFIMMFGVIIKVAVFTYGGLKGLEYIGNISYRYFAFPMAMVISSSSIFISDNFAEHIQEGLKFVPTYMHIPFQIVIPFLLFPIVLWKTKGMKGGQQDDQSNKTV</sequence>
<dbReference type="EMBL" id="JAFELM010000043">
    <property type="protein sequence ID" value="MBM6619373.1"/>
    <property type="molecule type" value="Genomic_DNA"/>
</dbReference>
<feature type="transmembrane region" description="Helical" evidence="8">
    <location>
        <begin position="39"/>
        <end position="60"/>
    </location>
</feature>